<dbReference type="STRING" id="1308866.J416_15097"/>
<dbReference type="RefSeq" id="WP_003474441.1">
    <property type="nucleotide sequence ID" value="NZ_APML01000085.1"/>
</dbReference>
<name>N4WMA6_9BACI</name>
<evidence type="ECO:0000313" key="3">
    <source>
        <dbReference type="EMBL" id="ENH95635.1"/>
    </source>
</evidence>
<keyword evidence="1" id="KW-0210">Decarboxylase</keyword>
<dbReference type="PANTHER" id="PTHR42818:SF1">
    <property type="entry name" value="SULFOPYRUVATE DECARBOXYLASE"/>
    <property type="match status" value="1"/>
</dbReference>
<dbReference type="CDD" id="cd07035">
    <property type="entry name" value="TPP_PYR_POX_like"/>
    <property type="match status" value="1"/>
</dbReference>
<sequence>MKLQSISYLLTNQIVECLNNYNIKFLLTLPCTILNSYEIHKTKAKTIYLSREEEGIGLTAGINQGGINSIIMIQNSGLGNCINSIASLLIPYKIGTVIIVSMRGDKLEDNPVQIPMGEATKKIILAIGCEYIEVTKNNNFYESFNYALNKAKTYSTPVFILLPRKEILV</sequence>
<dbReference type="SUPFAM" id="SSF52518">
    <property type="entry name" value="Thiamin diphosphate-binding fold (THDP-binding)"/>
    <property type="match status" value="1"/>
</dbReference>
<dbReference type="AlphaFoldDB" id="N4WMA6"/>
<comment type="caution">
    <text evidence="3">The sequence shown here is derived from an EMBL/GenBank/DDBJ whole genome shotgun (WGS) entry which is preliminary data.</text>
</comment>
<dbReference type="PANTHER" id="PTHR42818">
    <property type="entry name" value="SULFOPYRUVATE DECARBOXYLASE SUBUNIT ALPHA"/>
    <property type="match status" value="1"/>
</dbReference>
<dbReference type="eggNOG" id="COG4032">
    <property type="taxonomic scope" value="Bacteria"/>
</dbReference>
<organism evidence="3 4">
    <name type="scientific">Gracilibacillus halophilus YIM-C55.5</name>
    <dbReference type="NCBI Taxonomy" id="1308866"/>
    <lineage>
        <taxon>Bacteria</taxon>
        <taxon>Bacillati</taxon>
        <taxon>Bacillota</taxon>
        <taxon>Bacilli</taxon>
        <taxon>Bacillales</taxon>
        <taxon>Bacillaceae</taxon>
        <taxon>Gracilibacillus</taxon>
    </lineage>
</organism>
<dbReference type="PATRIC" id="fig|1308866.3.peg.3037"/>
<dbReference type="GO" id="GO:0016831">
    <property type="term" value="F:carboxy-lyase activity"/>
    <property type="evidence" value="ECO:0007669"/>
    <property type="project" value="UniProtKB-KW"/>
</dbReference>
<reference evidence="3 4" key="1">
    <citation type="submission" date="2013-03" db="EMBL/GenBank/DDBJ databases">
        <title>Draft genome sequence of Gracibacillus halophilus YIM-C55.5, a moderately halophilic and thermophilic organism from the Xiaochaidamu salt lake.</title>
        <authorList>
            <person name="Sugumar T."/>
            <person name="Polireddy D.R."/>
            <person name="Antony A."/>
            <person name="Madhava Y.R."/>
            <person name="Sivakumar N."/>
        </authorList>
    </citation>
    <scope>NUCLEOTIDE SEQUENCE [LARGE SCALE GENOMIC DNA]</scope>
    <source>
        <strain evidence="3 4">YIM-C55.5</strain>
    </source>
</reference>
<accession>N4WMA6</accession>
<dbReference type="OrthoDB" id="9785953at2"/>
<evidence type="ECO:0000256" key="1">
    <source>
        <dbReference type="ARBA" id="ARBA00022793"/>
    </source>
</evidence>
<protein>
    <submittedName>
        <fullName evidence="3">Sulfopyruvate decarboxylase</fullName>
    </submittedName>
</protein>
<proteinExistence type="predicted"/>
<dbReference type="Proteomes" id="UP000012283">
    <property type="component" value="Unassembled WGS sequence"/>
</dbReference>
<dbReference type="InterPro" id="IPR029061">
    <property type="entry name" value="THDP-binding"/>
</dbReference>
<dbReference type="EMBL" id="APML01000085">
    <property type="protein sequence ID" value="ENH95635.1"/>
    <property type="molecule type" value="Genomic_DNA"/>
</dbReference>
<evidence type="ECO:0000313" key="4">
    <source>
        <dbReference type="Proteomes" id="UP000012283"/>
    </source>
</evidence>
<dbReference type="InterPro" id="IPR051818">
    <property type="entry name" value="TPP_dependent_decarboxylase"/>
</dbReference>
<keyword evidence="3" id="KW-0670">Pyruvate</keyword>
<gene>
    <name evidence="3" type="ORF">J416_15097</name>
</gene>
<keyword evidence="4" id="KW-1185">Reference proteome</keyword>
<evidence type="ECO:0000256" key="2">
    <source>
        <dbReference type="ARBA" id="ARBA00023239"/>
    </source>
</evidence>
<keyword evidence="2" id="KW-0456">Lyase</keyword>